<comment type="caution">
    <text evidence="5">The sequence shown here is derived from an EMBL/GenBank/DDBJ whole genome shotgun (WGS) entry which is preliminary data.</text>
</comment>
<dbReference type="Gene3D" id="3.40.50.720">
    <property type="entry name" value="NAD(P)-binding Rossmann-like Domain"/>
    <property type="match status" value="1"/>
</dbReference>
<dbReference type="InterPro" id="IPR036291">
    <property type="entry name" value="NAD(P)-bd_dom_sf"/>
</dbReference>
<evidence type="ECO:0000259" key="3">
    <source>
        <dbReference type="Pfam" id="PF08501"/>
    </source>
</evidence>
<dbReference type="Pfam" id="PF08501">
    <property type="entry name" value="Shikimate_dh_N"/>
    <property type="match status" value="1"/>
</dbReference>
<gene>
    <name evidence="5" type="ORF">CYJ19_09165</name>
</gene>
<evidence type="ECO:0000256" key="2">
    <source>
        <dbReference type="ARBA" id="ARBA00023141"/>
    </source>
</evidence>
<comment type="pathway">
    <text evidence="1">Metabolic intermediate biosynthesis; chorismate biosynthesis; chorismate from D-erythrose 4-phosphate and phosphoenolpyruvate: step 4/7.</text>
</comment>
<evidence type="ECO:0000313" key="5">
    <source>
        <dbReference type="EMBL" id="PKY71877.1"/>
    </source>
</evidence>
<evidence type="ECO:0000256" key="1">
    <source>
        <dbReference type="ARBA" id="ARBA00004871"/>
    </source>
</evidence>
<dbReference type="GO" id="GO:0019632">
    <property type="term" value="P:shikimate metabolic process"/>
    <property type="evidence" value="ECO:0007669"/>
    <property type="project" value="TreeGrafter"/>
</dbReference>
<proteinExistence type="predicted"/>
<sequence length="269" mass="27875">MMWAAVIGDPVAHSLSPVLHKAAYKSLGLTEWDYRLLKVSEDSAVATIKKASEDPTWAGFSVTMPNKQIILPALKLSELARGVGAVNTVLPGLRGTNTDVEGIVRCLEGYPARSAVILGARATASSALAALKKLGTSNISVCARSFSGGGSITGASSRLGIPITQLRIGSDQMMAAIAKADVVISTLPAGVADQWAEGAHAVAHEGQVLLDVAYAVWPSKLAGAFASSGAKTIPGTEMLLHQAVAQVVLMVGSTPDVEAMRYAMDRARA</sequence>
<dbReference type="EMBL" id="PKKO01000005">
    <property type="protein sequence ID" value="PKY71877.1"/>
    <property type="molecule type" value="Genomic_DNA"/>
</dbReference>
<dbReference type="Pfam" id="PF18317">
    <property type="entry name" value="SDH_C"/>
    <property type="match status" value="1"/>
</dbReference>
<evidence type="ECO:0000313" key="6">
    <source>
        <dbReference type="Proteomes" id="UP000235122"/>
    </source>
</evidence>
<keyword evidence="6" id="KW-1185">Reference proteome</keyword>
<keyword evidence="2" id="KW-0028">Amino-acid biosynthesis</keyword>
<dbReference type="SUPFAM" id="SSF53223">
    <property type="entry name" value="Aminoacid dehydrogenase-like, N-terminal domain"/>
    <property type="match status" value="1"/>
</dbReference>
<evidence type="ECO:0000259" key="4">
    <source>
        <dbReference type="Pfam" id="PF18317"/>
    </source>
</evidence>
<accession>A0A2I1IL83</accession>
<dbReference type="SUPFAM" id="SSF51735">
    <property type="entry name" value="NAD(P)-binding Rossmann-fold domains"/>
    <property type="match status" value="1"/>
</dbReference>
<dbReference type="Gene3D" id="3.40.50.10860">
    <property type="entry name" value="Leucine Dehydrogenase, chain A, domain 1"/>
    <property type="match status" value="1"/>
</dbReference>
<keyword evidence="2" id="KW-0057">Aromatic amino acid biosynthesis</keyword>
<dbReference type="GO" id="GO:0009423">
    <property type="term" value="P:chorismate biosynthetic process"/>
    <property type="evidence" value="ECO:0007669"/>
    <property type="project" value="TreeGrafter"/>
</dbReference>
<organism evidence="5 6">
    <name type="scientific">Winkia neuii</name>
    <dbReference type="NCBI Taxonomy" id="33007"/>
    <lineage>
        <taxon>Bacteria</taxon>
        <taxon>Bacillati</taxon>
        <taxon>Actinomycetota</taxon>
        <taxon>Actinomycetes</taxon>
        <taxon>Actinomycetales</taxon>
        <taxon>Actinomycetaceae</taxon>
        <taxon>Winkia</taxon>
    </lineage>
</organism>
<dbReference type="GO" id="GO:0050661">
    <property type="term" value="F:NADP binding"/>
    <property type="evidence" value="ECO:0007669"/>
    <property type="project" value="TreeGrafter"/>
</dbReference>
<dbReference type="GO" id="GO:0005829">
    <property type="term" value="C:cytosol"/>
    <property type="evidence" value="ECO:0007669"/>
    <property type="project" value="TreeGrafter"/>
</dbReference>
<dbReference type="Proteomes" id="UP000235122">
    <property type="component" value="Unassembled WGS sequence"/>
</dbReference>
<name>A0A2I1IL83_9ACTO</name>
<protein>
    <submittedName>
        <fullName evidence="5">Shikimate dehydrogenase</fullName>
    </submittedName>
</protein>
<feature type="domain" description="SDH C-terminal" evidence="4">
    <location>
        <begin position="235"/>
        <end position="261"/>
    </location>
</feature>
<dbReference type="PANTHER" id="PTHR21089">
    <property type="entry name" value="SHIKIMATE DEHYDROGENASE"/>
    <property type="match status" value="1"/>
</dbReference>
<dbReference type="InterPro" id="IPR022893">
    <property type="entry name" value="Shikimate_DH_fam"/>
</dbReference>
<dbReference type="InterPro" id="IPR046346">
    <property type="entry name" value="Aminoacid_DH-like_N_sf"/>
</dbReference>
<dbReference type="GO" id="GO:0004764">
    <property type="term" value="F:shikimate 3-dehydrogenase (NADP+) activity"/>
    <property type="evidence" value="ECO:0007669"/>
    <property type="project" value="InterPro"/>
</dbReference>
<dbReference type="GO" id="GO:0009073">
    <property type="term" value="P:aromatic amino acid family biosynthetic process"/>
    <property type="evidence" value="ECO:0007669"/>
    <property type="project" value="UniProtKB-KW"/>
</dbReference>
<feature type="domain" description="Shikimate dehydrogenase substrate binding N-terminal" evidence="3">
    <location>
        <begin position="6"/>
        <end position="89"/>
    </location>
</feature>
<dbReference type="InterPro" id="IPR013708">
    <property type="entry name" value="Shikimate_DH-bd_N"/>
</dbReference>
<dbReference type="STRING" id="33007.HMPREF3198_02189"/>
<dbReference type="AlphaFoldDB" id="A0A2I1IL83"/>
<reference evidence="5 6" key="1">
    <citation type="submission" date="2017-12" db="EMBL/GenBank/DDBJ databases">
        <title>Phylogenetic diversity of female urinary microbiome.</title>
        <authorList>
            <person name="Thomas-White K."/>
            <person name="Wolfe A.J."/>
        </authorList>
    </citation>
    <scope>NUCLEOTIDE SEQUENCE [LARGE SCALE GENOMIC DNA]</scope>
    <source>
        <strain evidence="5 6">UMB0402</strain>
    </source>
</reference>
<dbReference type="PANTHER" id="PTHR21089:SF1">
    <property type="entry name" value="BIFUNCTIONAL 3-DEHYDROQUINATE DEHYDRATASE_SHIKIMATE DEHYDROGENASE, CHLOROPLASTIC"/>
    <property type="match status" value="1"/>
</dbReference>
<dbReference type="InterPro" id="IPR041121">
    <property type="entry name" value="SDH_C"/>
</dbReference>